<dbReference type="GO" id="GO:0051920">
    <property type="term" value="F:peroxiredoxin activity"/>
    <property type="evidence" value="ECO:0007669"/>
    <property type="project" value="InterPro"/>
</dbReference>
<sequence length="212" mass="23085">MLAIGDALPNLDCVTQIEESCFAQLLGGGTGILFSFPDAFDAVALTELGEMARLKQEWEDRGVKVAALVCAPVGSVQGFVVDVKAATGFQIDFPIICDESKALALKLGLIKEDGDSSMRGVTFSDADFKVAMNMNYPTSCGTNFHEVLRIVDSLHITDKHQVWTPVNWVRGQDVMVGPEVDELKADKQHENVQTIDLPSAKNYLRVVRDPSA</sequence>
<dbReference type="GO" id="GO:0005829">
    <property type="term" value="C:cytosol"/>
    <property type="evidence" value="ECO:0007669"/>
    <property type="project" value="TreeGrafter"/>
</dbReference>
<evidence type="ECO:0000256" key="2">
    <source>
        <dbReference type="PIRNR" id="PIRNR000239"/>
    </source>
</evidence>
<dbReference type="Pfam" id="PF00578">
    <property type="entry name" value="AhpC-TSA"/>
    <property type="match status" value="1"/>
</dbReference>
<dbReference type="Gene3D" id="3.40.30.10">
    <property type="entry name" value="Glutaredoxin"/>
    <property type="match status" value="1"/>
</dbReference>
<keyword evidence="6" id="KW-1185">Reference proteome</keyword>
<dbReference type="Pfam" id="PF10417">
    <property type="entry name" value="1-cysPrx_C"/>
    <property type="match status" value="1"/>
</dbReference>
<dbReference type="PANTHER" id="PTHR43503:SF4">
    <property type="entry name" value="PEROXIREDOXIN-6"/>
    <property type="match status" value="1"/>
</dbReference>
<dbReference type="FunFam" id="3.30.1020.10:FF:000001">
    <property type="entry name" value="1-Cys peroxiredoxin"/>
    <property type="match status" value="1"/>
</dbReference>
<dbReference type="SUPFAM" id="SSF52833">
    <property type="entry name" value="Thioredoxin-like"/>
    <property type="match status" value="1"/>
</dbReference>
<comment type="function">
    <text evidence="2">Thiol-specific peroxidase that catalyzes the reduction of hydrogen peroxide and organic hydroperoxides to water and alcohols, respectively.</text>
</comment>
<proteinExistence type="inferred from homology"/>
<dbReference type="PANTHER" id="PTHR43503">
    <property type="entry name" value="MCG48959-RELATED"/>
    <property type="match status" value="1"/>
</dbReference>
<keyword evidence="2" id="KW-0575">Peroxidase</keyword>
<evidence type="ECO:0000313" key="5">
    <source>
        <dbReference type="EMBL" id="GMI34990.1"/>
    </source>
</evidence>
<dbReference type="InterPro" id="IPR024706">
    <property type="entry name" value="Peroxiredoxin_AhpC-typ"/>
</dbReference>
<dbReference type="Proteomes" id="UP001165065">
    <property type="component" value="Unassembled WGS sequence"/>
</dbReference>
<keyword evidence="1 2" id="KW-0560">Oxidoreductase</keyword>
<dbReference type="EMBL" id="BRYA01000049">
    <property type="protein sequence ID" value="GMI34990.1"/>
    <property type="molecule type" value="Genomic_DNA"/>
</dbReference>
<evidence type="ECO:0000259" key="4">
    <source>
        <dbReference type="Pfam" id="PF10417"/>
    </source>
</evidence>
<feature type="domain" description="Peroxiredoxin C-terminal" evidence="4">
    <location>
        <begin position="154"/>
        <end position="182"/>
    </location>
</feature>
<comment type="caution">
    <text evidence="5">The sequence shown here is derived from an EMBL/GenBank/DDBJ whole genome shotgun (WGS) entry which is preliminary data.</text>
</comment>
<feature type="domain" description="Alkyl hydroperoxide reductase subunit C/ Thiol specific antioxidant" evidence="3">
    <location>
        <begin position="4"/>
        <end position="130"/>
    </location>
</feature>
<keyword evidence="2" id="KW-0049">Antioxidant</keyword>
<evidence type="ECO:0000256" key="1">
    <source>
        <dbReference type="ARBA" id="ARBA00023002"/>
    </source>
</evidence>
<dbReference type="AlphaFoldDB" id="A0A9W7G452"/>
<name>A0A9W7G452_9STRA</name>
<dbReference type="GO" id="GO:0005739">
    <property type="term" value="C:mitochondrion"/>
    <property type="evidence" value="ECO:0007669"/>
    <property type="project" value="TreeGrafter"/>
</dbReference>
<evidence type="ECO:0000313" key="6">
    <source>
        <dbReference type="Proteomes" id="UP001165065"/>
    </source>
</evidence>
<gene>
    <name evidence="5" type="ORF">TrCOL_g5053</name>
</gene>
<dbReference type="InterPro" id="IPR036249">
    <property type="entry name" value="Thioredoxin-like_sf"/>
</dbReference>
<evidence type="ECO:0000259" key="3">
    <source>
        <dbReference type="Pfam" id="PF00578"/>
    </source>
</evidence>
<comment type="similarity">
    <text evidence="2">Belongs to the peroxiredoxin family.</text>
</comment>
<dbReference type="InterPro" id="IPR000866">
    <property type="entry name" value="AhpC/TSA"/>
</dbReference>
<dbReference type="InterPro" id="IPR019479">
    <property type="entry name" value="Peroxiredoxin_C"/>
</dbReference>
<dbReference type="GO" id="GO:0045454">
    <property type="term" value="P:cell redox homeostasis"/>
    <property type="evidence" value="ECO:0007669"/>
    <property type="project" value="TreeGrafter"/>
</dbReference>
<dbReference type="Gene3D" id="3.30.1020.10">
    <property type="entry name" value="Antioxidant, Horf6, Chain A, domain2"/>
    <property type="match status" value="1"/>
</dbReference>
<reference evidence="6" key="1">
    <citation type="journal article" date="2023" name="Commun. Biol.">
        <title>Genome analysis of Parmales, the sister group of diatoms, reveals the evolutionary specialization of diatoms from phago-mixotrophs to photoautotrophs.</title>
        <authorList>
            <person name="Ban H."/>
            <person name="Sato S."/>
            <person name="Yoshikawa S."/>
            <person name="Yamada K."/>
            <person name="Nakamura Y."/>
            <person name="Ichinomiya M."/>
            <person name="Sato N."/>
            <person name="Blanc-Mathieu R."/>
            <person name="Endo H."/>
            <person name="Kuwata A."/>
            <person name="Ogata H."/>
        </authorList>
    </citation>
    <scope>NUCLEOTIDE SEQUENCE [LARGE SCALE GENOMIC DNA]</scope>
</reference>
<dbReference type="OrthoDB" id="2996783at2759"/>
<accession>A0A9W7G452</accession>
<organism evidence="5 6">
    <name type="scientific">Triparma columacea</name>
    <dbReference type="NCBI Taxonomy" id="722753"/>
    <lineage>
        <taxon>Eukaryota</taxon>
        <taxon>Sar</taxon>
        <taxon>Stramenopiles</taxon>
        <taxon>Ochrophyta</taxon>
        <taxon>Bolidophyceae</taxon>
        <taxon>Parmales</taxon>
        <taxon>Triparmaceae</taxon>
        <taxon>Triparma</taxon>
    </lineage>
</organism>
<protein>
    <submittedName>
        <fullName evidence="5">Uncharacterized protein</fullName>
    </submittedName>
</protein>
<dbReference type="PIRSF" id="PIRSF000239">
    <property type="entry name" value="AHPC"/>
    <property type="match status" value="1"/>
</dbReference>
<keyword evidence="2" id="KW-0676">Redox-active center</keyword>